<reference evidence="1 2" key="1">
    <citation type="submission" date="2019-06" db="EMBL/GenBank/DDBJ databases">
        <title>Genome sequence of Rhodobacteraceae bacterium D4M1.</title>
        <authorList>
            <person name="Cao J."/>
        </authorList>
    </citation>
    <scope>NUCLEOTIDE SEQUENCE [LARGE SCALE GENOMIC DNA]</scope>
    <source>
        <strain evidence="1 2">D4M1</strain>
    </source>
</reference>
<evidence type="ECO:0000313" key="1">
    <source>
        <dbReference type="EMBL" id="QDL90811.1"/>
    </source>
</evidence>
<dbReference type="KEGG" id="ppru:FDP22_02805"/>
<organism evidence="1 2">
    <name type="scientific">Paroceanicella profunda</name>
    <dbReference type="NCBI Taxonomy" id="2579971"/>
    <lineage>
        <taxon>Bacteria</taxon>
        <taxon>Pseudomonadati</taxon>
        <taxon>Pseudomonadota</taxon>
        <taxon>Alphaproteobacteria</taxon>
        <taxon>Rhodobacterales</taxon>
        <taxon>Paracoccaceae</taxon>
        <taxon>Paroceanicella</taxon>
    </lineage>
</organism>
<keyword evidence="2" id="KW-1185">Reference proteome</keyword>
<dbReference type="SUPFAM" id="SSF56235">
    <property type="entry name" value="N-terminal nucleophile aminohydrolases (Ntn hydrolases)"/>
    <property type="match status" value="1"/>
</dbReference>
<dbReference type="Proteomes" id="UP000305888">
    <property type="component" value="Chromosome"/>
</dbReference>
<dbReference type="InterPro" id="IPR043138">
    <property type="entry name" value="GGT_lsub"/>
</dbReference>
<dbReference type="PANTHER" id="PTHR43881">
    <property type="entry name" value="GAMMA-GLUTAMYLTRANSPEPTIDASE (AFU_ORTHOLOGUE AFUA_4G13580)"/>
    <property type="match status" value="1"/>
</dbReference>
<dbReference type="AlphaFoldDB" id="A0A5B8FG58"/>
<gene>
    <name evidence="1" type="ORF">FDP22_02805</name>
</gene>
<dbReference type="InterPro" id="IPR043137">
    <property type="entry name" value="GGT_ssub_C"/>
</dbReference>
<keyword evidence="1" id="KW-0808">Transferase</keyword>
<sequence>MTTRDFQMPGRSTVISAGGMCATSHPLAAATAVKLMEQGGNAVDAAIGAAVLLGLCEPQMTGIGGDCFALVQPGPGREVIGLNASGRAPAAQSAAAMRARGLSAVPLHAADAVTVPGAIDGFCRLSADHGRLGLDAVLAPAIRYAEAGVPVAPRVARDWAEDAGDLSGDARGFYLIDGRAPRAGEIFRAPGQAEVLRRVAAQGRAGFYEGEVAEDMVASLRACGGVHTLEDFAATACDYVTPVSGMYRGMELLELPPNGQGATAILMAKILSHFDIAALEPFGAARAHLETEAAKLAYDARNRFIADPGRVELRLAHMLADDTAARLAALIDPERAMAAPAALSEQVHKDTVYLSVVDADRMVVSLIYSVYHSFGSGLASARFGVNFQNRGAGFSLVEGHPNELAGGKRPMHTIIPAMLRKDGEVLMPFGVMGGAYQPAGHVRMLTNMVDFGMHPQQAIDGPRSFTDDGVLGLERGYSDAVRGTLTGMGHAVGIPGIPLGGAQAILIDRARGILLGASDPRKDGCALGF</sequence>
<dbReference type="GO" id="GO:0016740">
    <property type="term" value="F:transferase activity"/>
    <property type="evidence" value="ECO:0007669"/>
    <property type="project" value="UniProtKB-KW"/>
</dbReference>
<name>A0A5B8FG58_9RHOB</name>
<dbReference type="EMBL" id="CP040818">
    <property type="protein sequence ID" value="QDL90811.1"/>
    <property type="molecule type" value="Genomic_DNA"/>
</dbReference>
<dbReference type="RefSeq" id="WP_138576393.1">
    <property type="nucleotide sequence ID" value="NZ_CP040818.1"/>
</dbReference>
<dbReference type="InterPro" id="IPR052896">
    <property type="entry name" value="GGT-like_enzyme"/>
</dbReference>
<dbReference type="OrthoDB" id="9781342at2"/>
<dbReference type="PANTHER" id="PTHR43881:SF1">
    <property type="entry name" value="GAMMA-GLUTAMYLTRANSPEPTIDASE (AFU_ORTHOLOGUE AFUA_4G13580)"/>
    <property type="match status" value="1"/>
</dbReference>
<evidence type="ECO:0000313" key="2">
    <source>
        <dbReference type="Proteomes" id="UP000305888"/>
    </source>
</evidence>
<dbReference type="Gene3D" id="3.60.20.40">
    <property type="match status" value="1"/>
</dbReference>
<protein>
    <submittedName>
        <fullName evidence="1">Gamma-glutamyltransferase family protein</fullName>
    </submittedName>
</protein>
<dbReference type="Pfam" id="PF01019">
    <property type="entry name" value="G_glu_transpept"/>
    <property type="match status" value="1"/>
</dbReference>
<proteinExistence type="predicted"/>
<dbReference type="PRINTS" id="PR01210">
    <property type="entry name" value="GGTRANSPTASE"/>
</dbReference>
<dbReference type="InterPro" id="IPR029055">
    <property type="entry name" value="Ntn_hydrolases_N"/>
</dbReference>
<dbReference type="Gene3D" id="1.10.246.130">
    <property type="match status" value="1"/>
</dbReference>
<accession>A0A5B8FG58</accession>